<sequence>MELKLIASGIGASIPKINIGFSLFSGVYIQLRDTPTAIPYTFGIASTPEIGGNNGTFIASHVNTKWTRFDIKKHPWLCNKMGLKGKNAEVEIKGTLFLEGKVDISFTIFDENSESKFSISKVGIESWGGQLANTKIRGKIVDMMGKTQHGRVLCAHS</sequence>
<protein>
    <submittedName>
        <fullName evidence="1">Uncharacterized protein</fullName>
    </submittedName>
</protein>
<proteinExistence type="predicted"/>
<reference evidence="1" key="1">
    <citation type="submission" date="2018-06" db="EMBL/GenBank/DDBJ databases">
        <authorList>
            <person name="Zhirakovskaya E."/>
        </authorList>
    </citation>
    <scope>NUCLEOTIDE SEQUENCE</scope>
</reference>
<dbReference type="AlphaFoldDB" id="A0A3B1D7W4"/>
<name>A0A3B1D7W4_9ZZZZ</name>
<gene>
    <name evidence="1" type="ORF">MNBD_NITROSPIRAE01-1393</name>
</gene>
<evidence type="ECO:0000313" key="1">
    <source>
        <dbReference type="EMBL" id="VAX32903.1"/>
    </source>
</evidence>
<organism evidence="1">
    <name type="scientific">hydrothermal vent metagenome</name>
    <dbReference type="NCBI Taxonomy" id="652676"/>
    <lineage>
        <taxon>unclassified sequences</taxon>
        <taxon>metagenomes</taxon>
        <taxon>ecological metagenomes</taxon>
    </lineage>
</organism>
<dbReference type="EMBL" id="UOGF01000099">
    <property type="protein sequence ID" value="VAX32903.1"/>
    <property type="molecule type" value="Genomic_DNA"/>
</dbReference>
<accession>A0A3B1D7W4</accession>